<proteinExistence type="predicted"/>
<dbReference type="CDD" id="cd05936">
    <property type="entry name" value="FC-FACS_FadD_like"/>
    <property type="match status" value="1"/>
</dbReference>
<dbReference type="InterPro" id="IPR042099">
    <property type="entry name" value="ANL_N_sf"/>
</dbReference>
<dbReference type="PANTHER" id="PTHR43767:SF1">
    <property type="entry name" value="NONRIBOSOMAL PEPTIDE SYNTHASE PES1 (EUROFUNG)-RELATED"/>
    <property type="match status" value="1"/>
</dbReference>
<organism evidence="4 5">
    <name type="scientific">Martelella alba</name>
    <dbReference type="NCBI Taxonomy" id="2590451"/>
    <lineage>
        <taxon>Bacteria</taxon>
        <taxon>Pseudomonadati</taxon>
        <taxon>Pseudomonadota</taxon>
        <taxon>Alphaproteobacteria</taxon>
        <taxon>Hyphomicrobiales</taxon>
        <taxon>Aurantimonadaceae</taxon>
        <taxon>Martelella</taxon>
    </lineage>
</organism>
<dbReference type="GO" id="GO:0016878">
    <property type="term" value="F:acid-thiol ligase activity"/>
    <property type="evidence" value="ECO:0007669"/>
    <property type="project" value="UniProtKB-ARBA"/>
</dbReference>
<feature type="transmembrane region" description="Helical" evidence="1">
    <location>
        <begin position="239"/>
        <end position="267"/>
    </location>
</feature>
<comment type="caution">
    <text evidence="4">The sequence shown here is derived from an EMBL/GenBank/DDBJ whole genome shotgun (WGS) entry which is preliminary data.</text>
</comment>
<dbReference type="Proteomes" id="UP000318801">
    <property type="component" value="Unassembled WGS sequence"/>
</dbReference>
<sequence>MFSRADEGLTLPAFFDAAVRRFSTRPAIEFYGRNYTYGEIGRLIDRFSSGLAAIGVKKGTRLGLCLPNTPYSMICYFAALKAGAIVVNFNPLYTGRELLAQIRDSGAEIMVTLDLQAAYENLGHIVSESGLRHVIVCPMADALPPAKGLAFRLLKRSEKAAIPRDGVHISYDTVMRRGRGRPLPAIALSPDDIAVLQYTGGTTGVSKGAMLSHAALISNARQMITHQGSDMLREGVETIVGVLPLFHVFAMTVIMLLAIEIGALQILVPRFNRDELIALMEKRRPTLFPAVPTIYSAINAVAMTRKIDITSLRLCISGGAPLPYEVRAQFEKLTGCTLCEGYGLTECSPVVSVNPFDGSAVRDGSAGKALPGTIVEIHDPDQPDRILATGERGEVWVRGPQNMSGYWNRTAETAATLVGDAVRTGDIGYLDQDGYLFLVDRIKDLIICGGYNVYPRVIEEALYEHDSVAEAVVIGVPDPYRGESPKAFVTIRPGNAVTPETLQAFLAERLSKIERPKAIEIRDSLPKTLIGKLSKKELIEEERNAHLCRQDEADRRPAHVDA</sequence>
<dbReference type="InterPro" id="IPR045851">
    <property type="entry name" value="AMP-bd_C_sf"/>
</dbReference>
<evidence type="ECO:0000313" key="5">
    <source>
        <dbReference type="Proteomes" id="UP000318801"/>
    </source>
</evidence>
<feature type="domain" description="AMP-binding enzyme C-terminal" evidence="3">
    <location>
        <begin position="458"/>
        <end position="532"/>
    </location>
</feature>
<keyword evidence="5" id="KW-1185">Reference proteome</keyword>
<dbReference type="InterPro" id="IPR025110">
    <property type="entry name" value="AMP-bd_C"/>
</dbReference>
<dbReference type="Gene3D" id="3.40.50.12780">
    <property type="entry name" value="N-terminal domain of ligase-like"/>
    <property type="match status" value="1"/>
</dbReference>
<dbReference type="EMBL" id="VHLG01000010">
    <property type="protein sequence ID" value="TPW29256.1"/>
    <property type="molecule type" value="Genomic_DNA"/>
</dbReference>
<dbReference type="PANTHER" id="PTHR43767">
    <property type="entry name" value="LONG-CHAIN-FATTY-ACID--COA LIGASE"/>
    <property type="match status" value="1"/>
</dbReference>
<dbReference type="InterPro" id="IPR050237">
    <property type="entry name" value="ATP-dep_AMP-bd_enzyme"/>
</dbReference>
<dbReference type="Pfam" id="PF13193">
    <property type="entry name" value="AMP-binding_C"/>
    <property type="match status" value="1"/>
</dbReference>
<evidence type="ECO:0000313" key="4">
    <source>
        <dbReference type="EMBL" id="TPW29256.1"/>
    </source>
</evidence>
<keyword evidence="1" id="KW-0812">Transmembrane</keyword>
<protein>
    <submittedName>
        <fullName evidence="4">Long-chain fatty acid--CoA ligase</fullName>
    </submittedName>
</protein>
<feature type="domain" description="AMP-dependent synthetase/ligase" evidence="2">
    <location>
        <begin position="15"/>
        <end position="407"/>
    </location>
</feature>
<name>A0A506U7D0_9HYPH</name>
<keyword evidence="1" id="KW-1133">Transmembrane helix</keyword>
<evidence type="ECO:0000256" key="1">
    <source>
        <dbReference type="SAM" id="Phobius"/>
    </source>
</evidence>
<evidence type="ECO:0000259" key="3">
    <source>
        <dbReference type="Pfam" id="PF13193"/>
    </source>
</evidence>
<dbReference type="OrthoDB" id="9803968at2"/>
<dbReference type="Pfam" id="PF00501">
    <property type="entry name" value="AMP-binding"/>
    <property type="match status" value="1"/>
</dbReference>
<evidence type="ECO:0000259" key="2">
    <source>
        <dbReference type="Pfam" id="PF00501"/>
    </source>
</evidence>
<dbReference type="InterPro" id="IPR000873">
    <property type="entry name" value="AMP-dep_synth/lig_dom"/>
</dbReference>
<dbReference type="Gene3D" id="3.30.300.30">
    <property type="match status" value="1"/>
</dbReference>
<accession>A0A506U7D0</accession>
<keyword evidence="4" id="KW-0436">Ligase</keyword>
<dbReference type="AlphaFoldDB" id="A0A506U7D0"/>
<gene>
    <name evidence="4" type="ORF">FJU08_14610</name>
</gene>
<dbReference type="PROSITE" id="PS00455">
    <property type="entry name" value="AMP_BINDING"/>
    <property type="match status" value="1"/>
</dbReference>
<dbReference type="InterPro" id="IPR020845">
    <property type="entry name" value="AMP-binding_CS"/>
</dbReference>
<dbReference type="SUPFAM" id="SSF56801">
    <property type="entry name" value="Acetyl-CoA synthetase-like"/>
    <property type="match status" value="1"/>
</dbReference>
<reference evidence="4 5" key="1">
    <citation type="submission" date="2019-06" db="EMBL/GenBank/DDBJ databases">
        <authorList>
            <person name="Li M."/>
        </authorList>
    </citation>
    <scope>NUCLEOTIDE SEQUENCE [LARGE SCALE GENOMIC DNA]</scope>
    <source>
        <strain evidence="4 5">BGMRC2036</strain>
    </source>
</reference>
<keyword evidence="1" id="KW-0472">Membrane</keyword>